<keyword evidence="7" id="KW-0645">Protease</keyword>
<dbReference type="Gene3D" id="1.10.390.10">
    <property type="entry name" value="Neutral Protease Domain 2"/>
    <property type="match status" value="1"/>
</dbReference>
<dbReference type="CDD" id="cd09603">
    <property type="entry name" value="M1_APN_like"/>
    <property type="match status" value="1"/>
</dbReference>
<dbReference type="GO" id="GO:0043171">
    <property type="term" value="P:peptide catabolic process"/>
    <property type="evidence" value="ECO:0007669"/>
    <property type="project" value="TreeGrafter"/>
</dbReference>
<gene>
    <name evidence="16" type="ORF">G5C65_14475</name>
</gene>
<dbReference type="InterPro" id="IPR001930">
    <property type="entry name" value="Peptidase_M1"/>
</dbReference>
<dbReference type="PANTHER" id="PTHR11533">
    <property type="entry name" value="PROTEASE M1 ZINC METALLOPROTEASE"/>
    <property type="match status" value="1"/>
</dbReference>
<dbReference type="GO" id="GO:0008270">
    <property type="term" value="F:zinc ion binding"/>
    <property type="evidence" value="ECO:0007669"/>
    <property type="project" value="InterPro"/>
</dbReference>
<dbReference type="GO" id="GO:0006508">
    <property type="term" value="P:proteolysis"/>
    <property type="evidence" value="ECO:0007669"/>
    <property type="project" value="UniProtKB-KW"/>
</dbReference>
<organism evidence="16 17">
    <name type="scientific">Streptomyces boncukensis</name>
    <dbReference type="NCBI Taxonomy" id="2711219"/>
    <lineage>
        <taxon>Bacteria</taxon>
        <taxon>Bacillati</taxon>
        <taxon>Actinomycetota</taxon>
        <taxon>Actinomycetes</taxon>
        <taxon>Kitasatosporales</taxon>
        <taxon>Streptomycetaceae</taxon>
        <taxon>Streptomyces</taxon>
    </lineage>
</organism>
<dbReference type="InterPro" id="IPR050344">
    <property type="entry name" value="Peptidase_M1_aminopeptidases"/>
</dbReference>
<evidence type="ECO:0000256" key="12">
    <source>
        <dbReference type="ARBA" id="ARBA00029811"/>
    </source>
</evidence>
<feature type="signal peptide" evidence="14">
    <location>
        <begin position="1"/>
        <end position="27"/>
    </location>
</feature>
<dbReference type="GO" id="GO:0005737">
    <property type="term" value="C:cytoplasm"/>
    <property type="evidence" value="ECO:0007669"/>
    <property type="project" value="TreeGrafter"/>
</dbReference>
<evidence type="ECO:0000256" key="1">
    <source>
        <dbReference type="ARBA" id="ARBA00000098"/>
    </source>
</evidence>
<name>A0A6G4WWQ0_9ACTN</name>
<evidence type="ECO:0000256" key="14">
    <source>
        <dbReference type="SAM" id="SignalP"/>
    </source>
</evidence>
<proteinExistence type="inferred from homology"/>
<evidence type="ECO:0000259" key="15">
    <source>
        <dbReference type="Pfam" id="PF01433"/>
    </source>
</evidence>
<keyword evidence="11" id="KW-0482">Metalloprotease</keyword>
<dbReference type="InterPro" id="IPR027268">
    <property type="entry name" value="Peptidase_M4/M1_CTD_sf"/>
</dbReference>
<dbReference type="InterPro" id="IPR014782">
    <property type="entry name" value="Peptidase_M1_dom"/>
</dbReference>
<feature type="chain" id="PRO_5038424630" description="Aminopeptidase N" evidence="14">
    <location>
        <begin position="28"/>
        <end position="490"/>
    </location>
</feature>
<dbReference type="AlphaFoldDB" id="A0A6G4WWQ0"/>
<keyword evidence="14" id="KW-0732">Signal</keyword>
<evidence type="ECO:0000256" key="3">
    <source>
        <dbReference type="ARBA" id="ARBA00010136"/>
    </source>
</evidence>
<dbReference type="Pfam" id="PF01433">
    <property type="entry name" value="Peptidase_M1"/>
    <property type="match status" value="1"/>
</dbReference>
<evidence type="ECO:0000256" key="7">
    <source>
        <dbReference type="ARBA" id="ARBA00022670"/>
    </source>
</evidence>
<evidence type="ECO:0000313" key="16">
    <source>
        <dbReference type="EMBL" id="NGO69538.1"/>
    </source>
</evidence>
<dbReference type="EMBL" id="JAAKZZ010000123">
    <property type="protein sequence ID" value="NGO69538.1"/>
    <property type="molecule type" value="Genomic_DNA"/>
</dbReference>
<dbReference type="PRINTS" id="PR00756">
    <property type="entry name" value="ALADIPTASE"/>
</dbReference>
<dbReference type="GO" id="GO:0016020">
    <property type="term" value="C:membrane"/>
    <property type="evidence" value="ECO:0007669"/>
    <property type="project" value="TreeGrafter"/>
</dbReference>
<dbReference type="GO" id="GO:0016285">
    <property type="term" value="F:alanyl aminopeptidase activity"/>
    <property type="evidence" value="ECO:0007669"/>
    <property type="project" value="UniProtKB-EC"/>
</dbReference>
<comment type="similarity">
    <text evidence="3">Belongs to the peptidase M1 family.</text>
</comment>
<keyword evidence="10" id="KW-0862">Zinc</keyword>
<evidence type="ECO:0000256" key="10">
    <source>
        <dbReference type="ARBA" id="ARBA00022833"/>
    </source>
</evidence>
<dbReference type="GO" id="GO:0005615">
    <property type="term" value="C:extracellular space"/>
    <property type="evidence" value="ECO:0007669"/>
    <property type="project" value="TreeGrafter"/>
</dbReference>
<keyword evidence="17" id="KW-1185">Reference proteome</keyword>
<dbReference type="SUPFAM" id="SSF55486">
    <property type="entry name" value="Metalloproteases ('zincins'), catalytic domain"/>
    <property type="match status" value="1"/>
</dbReference>
<keyword evidence="6" id="KW-0031">Aminopeptidase</keyword>
<feature type="domain" description="Peptidase M1 membrane alanine aminopeptidase" evidence="15">
    <location>
        <begin position="268"/>
        <end position="466"/>
    </location>
</feature>
<comment type="caution">
    <text evidence="16">The sequence shown here is derived from an EMBL/GenBank/DDBJ whole genome shotgun (WGS) entry which is preliminary data.</text>
</comment>
<comment type="catalytic activity">
    <reaction evidence="1">
        <text>Release of an N-terminal amino acid, Xaa-|-Yaa- from a peptide, amide or arylamide. Xaa is preferably Ala, but may be most amino acids including Pro (slow action). When a terminal hydrophobic residue is followed by a prolyl residue, the two may be released as an intact Xaa-Pro dipeptide.</text>
        <dbReference type="EC" id="3.4.11.2"/>
    </reaction>
</comment>
<evidence type="ECO:0000313" key="17">
    <source>
        <dbReference type="Proteomes" id="UP000477722"/>
    </source>
</evidence>
<sequence>MACTASRIRRRCTTVAAVSATVLALVAASVPAPEPLGVGDRLFPGLGNPGYDVRAYDISFRYDGTPDRPLPARTRIDARVTARHLDRFHLDFAGGTVRGVRVNGLPAQHRRAGEDLVVTPGIPVRRHMPLRIDIRHTSPTEGVEHGAWVRTKDGLVMAAQPDAAHRAFPANDHPSDKARFTFRLTAPRGVTAVAGGTLVGRNPAGGGRITWTYRLARPMATELAQVSFGRSAVLRREGPHGLPVRDVVPRGQREQLEPWLARTPAQMAWLEQRLGRYPFENYGVLAAEAPLGFALETQTLSLFGRRFLTSPTYPSWYKQSVMVHELAHQWFGNSVTPRRWSDLWLSEGHATWYEWHYGAERGGFPVARRLRAAYRHSDAWRERYGPPAAPRVPAQGERPKVFSPVVYDGSALVLYALRQRIGEADFARLQRAWTARHRDGNATTADFIALAGEVSGQDLTGFLRAWLYGKKTPPMPGHPDWRSAPGGKSG</sequence>
<dbReference type="GO" id="GO:0042277">
    <property type="term" value="F:peptide binding"/>
    <property type="evidence" value="ECO:0007669"/>
    <property type="project" value="TreeGrafter"/>
</dbReference>
<evidence type="ECO:0000256" key="5">
    <source>
        <dbReference type="ARBA" id="ARBA00015611"/>
    </source>
</evidence>
<accession>A0A6G4WWQ0</accession>
<evidence type="ECO:0000256" key="4">
    <source>
        <dbReference type="ARBA" id="ARBA00012564"/>
    </source>
</evidence>
<dbReference type="PANTHER" id="PTHR11533:SF174">
    <property type="entry name" value="PUROMYCIN-SENSITIVE AMINOPEPTIDASE-RELATED"/>
    <property type="match status" value="1"/>
</dbReference>
<keyword evidence="9" id="KW-0378">Hydrolase</keyword>
<dbReference type="RefSeq" id="WP_165299224.1">
    <property type="nucleotide sequence ID" value="NZ_JAAKZZ010000123.1"/>
</dbReference>
<dbReference type="Gene3D" id="2.60.40.1730">
    <property type="entry name" value="tricorn interacting facor f3 domain"/>
    <property type="match status" value="1"/>
</dbReference>
<dbReference type="EC" id="3.4.11.2" evidence="4"/>
<evidence type="ECO:0000256" key="2">
    <source>
        <dbReference type="ARBA" id="ARBA00001947"/>
    </source>
</evidence>
<evidence type="ECO:0000256" key="6">
    <source>
        <dbReference type="ARBA" id="ARBA00022438"/>
    </source>
</evidence>
<reference evidence="16 17" key="1">
    <citation type="submission" date="2020-02" db="EMBL/GenBank/DDBJ databases">
        <title>Whole-genome analyses of novel actinobacteria.</title>
        <authorList>
            <person name="Sahin N."/>
            <person name="Tatar D."/>
        </authorList>
    </citation>
    <scope>NUCLEOTIDE SEQUENCE [LARGE SCALE GENOMIC DNA]</scope>
    <source>
        <strain evidence="16 17">SB3404</strain>
    </source>
</reference>
<dbReference type="GO" id="GO:0070006">
    <property type="term" value="F:metalloaminopeptidase activity"/>
    <property type="evidence" value="ECO:0007669"/>
    <property type="project" value="TreeGrafter"/>
</dbReference>
<evidence type="ECO:0000256" key="11">
    <source>
        <dbReference type="ARBA" id="ARBA00023049"/>
    </source>
</evidence>
<protein>
    <recommendedName>
        <fullName evidence="5">Aminopeptidase N</fullName>
        <ecNumber evidence="4">3.4.11.2</ecNumber>
    </recommendedName>
    <alternativeName>
        <fullName evidence="12">Alanine aminopeptidase</fullName>
    </alternativeName>
    <alternativeName>
        <fullName evidence="13">Lysyl aminopeptidase</fullName>
    </alternativeName>
</protein>
<keyword evidence="8" id="KW-0479">Metal-binding</keyword>
<dbReference type="SUPFAM" id="SSF63737">
    <property type="entry name" value="Leukotriene A4 hydrolase N-terminal domain"/>
    <property type="match status" value="1"/>
</dbReference>
<dbReference type="Proteomes" id="UP000477722">
    <property type="component" value="Unassembled WGS sequence"/>
</dbReference>
<dbReference type="InterPro" id="IPR042097">
    <property type="entry name" value="Aminopeptidase_N-like_N_sf"/>
</dbReference>
<evidence type="ECO:0000256" key="9">
    <source>
        <dbReference type="ARBA" id="ARBA00022801"/>
    </source>
</evidence>
<evidence type="ECO:0000256" key="8">
    <source>
        <dbReference type="ARBA" id="ARBA00022723"/>
    </source>
</evidence>
<evidence type="ECO:0000256" key="13">
    <source>
        <dbReference type="ARBA" id="ARBA00031533"/>
    </source>
</evidence>
<comment type="cofactor">
    <cofactor evidence="2">
        <name>Zn(2+)</name>
        <dbReference type="ChEBI" id="CHEBI:29105"/>
    </cofactor>
</comment>